<evidence type="ECO:0000313" key="2">
    <source>
        <dbReference type="EMBL" id="SVD68182.1"/>
    </source>
</evidence>
<feature type="region of interest" description="Disordered" evidence="1">
    <location>
        <begin position="1"/>
        <end position="46"/>
    </location>
</feature>
<feature type="compositionally biased region" description="Basic and acidic residues" evidence="1">
    <location>
        <begin position="16"/>
        <end position="29"/>
    </location>
</feature>
<reference evidence="2" key="1">
    <citation type="submission" date="2018-05" db="EMBL/GenBank/DDBJ databases">
        <authorList>
            <person name="Lanie J.A."/>
            <person name="Ng W.-L."/>
            <person name="Kazmierczak K.M."/>
            <person name="Andrzejewski T.M."/>
            <person name="Davidsen T.M."/>
            <person name="Wayne K.J."/>
            <person name="Tettelin H."/>
            <person name="Glass J.I."/>
            <person name="Rusch D."/>
            <person name="Podicherti R."/>
            <person name="Tsui H.-C.T."/>
            <person name="Winkler M.E."/>
        </authorList>
    </citation>
    <scope>NUCLEOTIDE SEQUENCE</scope>
</reference>
<organism evidence="2">
    <name type="scientific">marine metagenome</name>
    <dbReference type="NCBI Taxonomy" id="408172"/>
    <lineage>
        <taxon>unclassified sequences</taxon>
        <taxon>metagenomes</taxon>
        <taxon>ecological metagenomes</taxon>
    </lineage>
</organism>
<dbReference type="EMBL" id="UINC01166305">
    <property type="protein sequence ID" value="SVD68182.1"/>
    <property type="molecule type" value="Genomic_DNA"/>
</dbReference>
<evidence type="ECO:0000256" key="1">
    <source>
        <dbReference type="SAM" id="MobiDB-lite"/>
    </source>
</evidence>
<accession>A0A382XAT9</accession>
<dbReference type="AlphaFoldDB" id="A0A382XAT9"/>
<protein>
    <submittedName>
        <fullName evidence="2">Uncharacterized protein</fullName>
    </submittedName>
</protein>
<feature type="non-terminal residue" evidence="2">
    <location>
        <position position="46"/>
    </location>
</feature>
<proteinExistence type="predicted"/>
<name>A0A382XAT9_9ZZZZ</name>
<gene>
    <name evidence="2" type="ORF">METZ01_LOCUS421036</name>
</gene>
<sequence>MKVTGQQPAVLQDIKGGQRKEADQAHLKDGPPSADDSVKTSSFAVD</sequence>